<evidence type="ECO:0000313" key="3">
    <source>
        <dbReference type="Proteomes" id="UP001266305"/>
    </source>
</evidence>
<gene>
    <name evidence="2" type="ORF">P7K49_000134</name>
</gene>
<organism evidence="2 3">
    <name type="scientific">Saguinus oedipus</name>
    <name type="common">Cotton-top tamarin</name>
    <name type="synonym">Oedipomidas oedipus</name>
    <dbReference type="NCBI Taxonomy" id="9490"/>
    <lineage>
        <taxon>Eukaryota</taxon>
        <taxon>Metazoa</taxon>
        <taxon>Chordata</taxon>
        <taxon>Craniata</taxon>
        <taxon>Vertebrata</taxon>
        <taxon>Euteleostomi</taxon>
        <taxon>Mammalia</taxon>
        <taxon>Eutheria</taxon>
        <taxon>Euarchontoglires</taxon>
        <taxon>Primates</taxon>
        <taxon>Haplorrhini</taxon>
        <taxon>Platyrrhini</taxon>
        <taxon>Cebidae</taxon>
        <taxon>Callitrichinae</taxon>
        <taxon>Saguinus</taxon>
    </lineage>
</organism>
<sequence length="270" mass="29536">MVVLAEQGFQECAQFLLNLQNCHLNHFYNNGILNGGHQNVFPNHISVGTNRKRCLEDSEAFGVKKARTEGNDVDDIEASLVEQQQDALSSVKRPQAGGPRYPCTQRHGTGPSEREGKYSSFGEALLSGFSNLVGGVKLQVTSFAALLGTLASECQLTESEVEVLVWSVYDMGRWHRSTEKGNLVAPSLDSAVPLVNGDTEDDADKMHVDREFAVVTGGSGQFPVSCNNSPMVEDTKRQESGSAGPKEIEIYTVSAMQTPCRCKNQYAYYF</sequence>
<name>A0ABQ9WD88_SAGOE</name>
<dbReference type="EMBL" id="JASSZA010000001">
    <property type="protein sequence ID" value="KAK2118748.1"/>
    <property type="molecule type" value="Genomic_DNA"/>
</dbReference>
<reference evidence="2 3" key="1">
    <citation type="submission" date="2023-05" db="EMBL/GenBank/DDBJ databases">
        <title>B98-5 Cell Line De Novo Hybrid Assembly: An Optical Mapping Approach.</title>
        <authorList>
            <person name="Kananen K."/>
            <person name="Auerbach J.A."/>
            <person name="Kautto E."/>
            <person name="Blachly J.S."/>
        </authorList>
    </citation>
    <scope>NUCLEOTIDE SEQUENCE [LARGE SCALE GENOMIC DNA]</scope>
    <source>
        <strain evidence="2">B95-8</strain>
        <tissue evidence="2">Cell line</tissue>
    </source>
</reference>
<feature type="region of interest" description="Disordered" evidence="1">
    <location>
        <begin position="87"/>
        <end position="116"/>
    </location>
</feature>
<proteinExistence type="predicted"/>
<evidence type="ECO:0000313" key="2">
    <source>
        <dbReference type="EMBL" id="KAK2118748.1"/>
    </source>
</evidence>
<keyword evidence="3" id="KW-1185">Reference proteome</keyword>
<protein>
    <submittedName>
        <fullName evidence="2">Uncharacterized protein</fullName>
    </submittedName>
</protein>
<comment type="caution">
    <text evidence="2">The sequence shown here is derived from an EMBL/GenBank/DDBJ whole genome shotgun (WGS) entry which is preliminary data.</text>
</comment>
<evidence type="ECO:0000256" key="1">
    <source>
        <dbReference type="SAM" id="MobiDB-lite"/>
    </source>
</evidence>
<dbReference type="Proteomes" id="UP001266305">
    <property type="component" value="Unassembled WGS sequence"/>
</dbReference>
<accession>A0ABQ9WD88</accession>